<evidence type="ECO:0000313" key="3">
    <source>
        <dbReference type="Proteomes" id="UP000286045"/>
    </source>
</evidence>
<name>A0A439CQI6_9PEZI</name>
<dbReference type="Proteomes" id="UP000286045">
    <property type="component" value="Unassembled WGS sequence"/>
</dbReference>
<feature type="compositionally biased region" description="Basic and acidic residues" evidence="1">
    <location>
        <begin position="156"/>
        <end position="170"/>
    </location>
</feature>
<dbReference type="EMBL" id="RYZI01000571">
    <property type="protein sequence ID" value="RWA04421.1"/>
    <property type="molecule type" value="Genomic_DNA"/>
</dbReference>
<protein>
    <submittedName>
        <fullName evidence="2">Uncharacterized protein</fullName>
    </submittedName>
</protein>
<comment type="caution">
    <text evidence="2">The sequence shown here is derived from an EMBL/GenBank/DDBJ whole genome shotgun (WGS) entry which is preliminary data.</text>
</comment>
<evidence type="ECO:0000256" key="1">
    <source>
        <dbReference type="SAM" id="MobiDB-lite"/>
    </source>
</evidence>
<feature type="region of interest" description="Disordered" evidence="1">
    <location>
        <begin position="144"/>
        <end position="170"/>
    </location>
</feature>
<evidence type="ECO:0000313" key="2">
    <source>
        <dbReference type="EMBL" id="RWA04421.1"/>
    </source>
</evidence>
<sequence length="255" mass="27536">MHSLPSWIVPSGSLSRLYLLISGLGCFLSETLLLPHYSSQAQKDVTHCGLSPVRIGIPAVVDAIARPGHHRAHELIRLQIFQAPDIQAARQEAITQADAVCCQLRRHDTSFPAGPPIRAMVAGHVTTADEQDRSHIRIANHAASHVAAQPTKHAPSGREARRRNADAVSRDSDRAIPIIGAVPGGTAVFEQAAGSEGKVRLEPTRRPVKWKLVAHLGFVCCVAPRKRRCRVSLPRGREIAGGRASELLGLDAPPR</sequence>
<organism evidence="2 3">
    <name type="scientific">Xylaria grammica</name>
    <dbReference type="NCBI Taxonomy" id="363999"/>
    <lineage>
        <taxon>Eukaryota</taxon>
        <taxon>Fungi</taxon>
        <taxon>Dikarya</taxon>
        <taxon>Ascomycota</taxon>
        <taxon>Pezizomycotina</taxon>
        <taxon>Sordariomycetes</taxon>
        <taxon>Xylariomycetidae</taxon>
        <taxon>Xylariales</taxon>
        <taxon>Xylariaceae</taxon>
        <taxon>Xylaria</taxon>
    </lineage>
</organism>
<reference evidence="2 3" key="1">
    <citation type="submission" date="2018-12" db="EMBL/GenBank/DDBJ databases">
        <title>Draft genome sequence of Xylaria grammica IHI A82.</title>
        <authorList>
            <person name="Buettner E."/>
            <person name="Kellner H."/>
        </authorList>
    </citation>
    <scope>NUCLEOTIDE SEQUENCE [LARGE SCALE GENOMIC DNA]</scope>
    <source>
        <strain evidence="2 3">IHI A82</strain>
    </source>
</reference>
<accession>A0A439CQI6</accession>
<proteinExistence type="predicted"/>
<dbReference type="AlphaFoldDB" id="A0A439CQI6"/>
<keyword evidence="3" id="KW-1185">Reference proteome</keyword>
<gene>
    <name evidence="2" type="ORF">EKO27_g10685</name>
</gene>